<dbReference type="OrthoDB" id="7222003at2"/>
<evidence type="ECO:0000313" key="1">
    <source>
        <dbReference type="EMBL" id="AQS87470.1"/>
    </source>
</evidence>
<dbReference type="AlphaFoldDB" id="A0A1U9KP55"/>
<organism evidence="1 2">
    <name type="scientific">Neoasaia chiangmaiensis</name>
    <dbReference type="NCBI Taxonomy" id="320497"/>
    <lineage>
        <taxon>Bacteria</taxon>
        <taxon>Pseudomonadati</taxon>
        <taxon>Pseudomonadota</taxon>
        <taxon>Alphaproteobacteria</taxon>
        <taxon>Acetobacterales</taxon>
        <taxon>Acetobacteraceae</taxon>
        <taxon>Neoasaia</taxon>
    </lineage>
</organism>
<dbReference type="STRING" id="320497.A0U93_05420"/>
<dbReference type="KEGG" id="nch:A0U93_05420"/>
<reference evidence="1 2" key="1">
    <citation type="submission" date="2016-03" db="EMBL/GenBank/DDBJ databases">
        <title>Acetic acid bacteria sequencing.</title>
        <authorList>
            <person name="Brandt J."/>
            <person name="Jakob F."/>
            <person name="Vogel R.F."/>
        </authorList>
    </citation>
    <scope>NUCLEOTIDE SEQUENCE [LARGE SCALE GENOMIC DNA]</scope>
    <source>
        <strain evidence="1 2">NBRC 101099</strain>
    </source>
</reference>
<dbReference type="RefSeq" id="WP_077806454.1">
    <property type="nucleotide sequence ID" value="NZ_BJXS01000009.1"/>
</dbReference>
<protein>
    <submittedName>
        <fullName evidence="1">Uncharacterized protein</fullName>
    </submittedName>
</protein>
<accession>A0A1U9KP55</accession>
<dbReference type="EMBL" id="CP014691">
    <property type="protein sequence ID" value="AQS87470.1"/>
    <property type="molecule type" value="Genomic_DNA"/>
</dbReference>
<name>A0A1U9KP55_9PROT</name>
<evidence type="ECO:0000313" key="2">
    <source>
        <dbReference type="Proteomes" id="UP000188604"/>
    </source>
</evidence>
<gene>
    <name evidence="1" type="ORF">A0U93_05420</name>
</gene>
<keyword evidence="2" id="KW-1185">Reference proteome</keyword>
<dbReference type="Proteomes" id="UP000188604">
    <property type="component" value="Chromosome"/>
</dbReference>
<proteinExistence type="predicted"/>
<sequence length="208" mass="22302">MDIEVLGKTMWLHGIRGTVRGLNQWTQTTTQTTSGSAVHTGGGHYVINAPQVNTNTTRHQTFWVVAPSGREHQVSGNYPLRDGHEVSVVWGGLKGASASGHFICQNLTTGNGWKSTAGLPGTISLHGMRKLTLQYVLLIILCLTIGGISGSVNHSSKLSAYATAGFDVLIVAGFFHLLVLIQRNRQTALATIERAVRDNPAFTQSLSA</sequence>